<dbReference type="RefSeq" id="WP_020842573.1">
    <property type="nucleotide sequence ID" value="NC_021871.1"/>
</dbReference>
<gene>
    <name evidence="1" type="ORF">A464_plas0132</name>
</gene>
<accession>S5MZ36</accession>
<dbReference type="PROSITE" id="PS51257">
    <property type="entry name" value="PROKAR_LIPOPROTEIN"/>
    <property type="match status" value="1"/>
</dbReference>
<dbReference type="AlphaFoldDB" id="S5MZ36"/>
<name>S5MZ36_SALBN</name>
<dbReference type="EMBL" id="CP006609">
    <property type="protein sequence ID" value="AGR61956.1"/>
    <property type="molecule type" value="Genomic_DNA"/>
</dbReference>
<evidence type="ECO:0000313" key="1">
    <source>
        <dbReference type="EMBL" id="AGR61956.1"/>
    </source>
</evidence>
<protein>
    <submittedName>
        <fullName evidence="1">NAD glycohydrolase hvnA Halovibrin</fullName>
    </submittedName>
</protein>
<dbReference type="PATRIC" id="fig|1197719.3.peg.4752"/>
<dbReference type="eggNOG" id="COG5492">
    <property type="taxonomic scope" value="Bacteria"/>
</dbReference>
<organism evidence="1 2">
    <name type="scientific">Salmonella bongori N268-08</name>
    <dbReference type="NCBI Taxonomy" id="1197719"/>
    <lineage>
        <taxon>Bacteria</taxon>
        <taxon>Pseudomonadati</taxon>
        <taxon>Pseudomonadota</taxon>
        <taxon>Gammaproteobacteria</taxon>
        <taxon>Enterobacterales</taxon>
        <taxon>Enterobacteriaceae</taxon>
        <taxon>Salmonella</taxon>
    </lineage>
</organism>
<sequence>MKIFSNISVITIVIIGLVGCKTDSSKITRLVQVAHPISRDSCTGLGYGFKTACRLTADYNATLSECGKNGNAPAFVCSGILIRGTDSNLNRNYYSWNPSPKSVKSGGVSFSYLRKDSPFQRFAYGYVSGFIFHPQEYTPHPLDSNIEVLCSFPKDGGTDGRTDHGCGINLQNDARSLPCNKIGITTGQGWVNKYQNVVGINTCGFNVNEKSGLNTKQGFNATIEAMGLLRKLGMGGNANELRLATWRQNKTDIPIEAFFYLKGYNNGLLSAQKDQKEFYQQTGNKVPIISIVLPADYNAYQAQFLYQAWDQLIK</sequence>
<evidence type="ECO:0000313" key="2">
    <source>
        <dbReference type="Proteomes" id="UP000015042"/>
    </source>
</evidence>
<keyword evidence="1" id="KW-0378">Hydrolase</keyword>
<proteinExistence type="predicted"/>
<dbReference type="HOGENOM" id="CLU_041659_1_0_6"/>
<dbReference type="GO" id="GO:0016787">
    <property type="term" value="F:hydrolase activity"/>
    <property type="evidence" value="ECO:0007669"/>
    <property type="project" value="UniProtKB-KW"/>
</dbReference>
<keyword evidence="1" id="KW-0614">Plasmid</keyword>
<dbReference type="GeneID" id="66759084"/>
<dbReference type="Proteomes" id="UP000015042">
    <property type="component" value="Plasmid RM1"/>
</dbReference>
<reference evidence="1 2" key="1">
    <citation type="submission" date="2013-07" db="EMBL/GenBank/DDBJ databases">
        <title>Genome sequence of Salmonella bongori N268-08 - a rare clinical isolate.</title>
        <authorList>
            <person name="Marti R."/>
            <person name="Hagens S."/>
            <person name="Loessner M.J."/>
            <person name="Klumpp J."/>
        </authorList>
    </citation>
    <scope>NUCLEOTIDE SEQUENCE [LARGE SCALE GENOMIC DNA]</scope>
    <source>
        <strain evidence="1 2">N268-08</strain>
        <plasmid evidence="2">Plasmid RM1</plasmid>
    </source>
</reference>
<geneLocation type="plasmid" evidence="1 2">
    <name>RM1</name>
</geneLocation>
<dbReference type="KEGG" id="sbz:A464_plas0132"/>